<dbReference type="InterPro" id="IPR018467">
    <property type="entry name" value="CCT_CS"/>
</dbReference>
<accession>A0A498IPY3</accession>
<feature type="region of interest" description="Disordered" evidence="1">
    <location>
        <begin position="1"/>
        <end position="25"/>
    </location>
</feature>
<comment type="caution">
    <text evidence="2">The sequence shown here is derived from an EMBL/GenBank/DDBJ whole genome shotgun (WGS) entry which is preliminary data.</text>
</comment>
<dbReference type="PANTHER" id="PTHR46125">
    <property type="entry name" value="GATA TRANSCRIPTION FACTOR 28"/>
    <property type="match status" value="1"/>
</dbReference>
<evidence type="ECO:0000256" key="1">
    <source>
        <dbReference type="SAM" id="MobiDB-lite"/>
    </source>
</evidence>
<dbReference type="EMBL" id="RDQH01000336">
    <property type="protein sequence ID" value="RXH85406.1"/>
    <property type="molecule type" value="Genomic_DNA"/>
</dbReference>
<organism evidence="2 3">
    <name type="scientific">Malus domestica</name>
    <name type="common">Apple</name>
    <name type="synonym">Pyrus malus</name>
    <dbReference type="NCBI Taxonomy" id="3750"/>
    <lineage>
        <taxon>Eukaryota</taxon>
        <taxon>Viridiplantae</taxon>
        <taxon>Streptophyta</taxon>
        <taxon>Embryophyta</taxon>
        <taxon>Tracheophyta</taxon>
        <taxon>Spermatophyta</taxon>
        <taxon>Magnoliopsida</taxon>
        <taxon>eudicotyledons</taxon>
        <taxon>Gunneridae</taxon>
        <taxon>Pentapetalae</taxon>
        <taxon>rosids</taxon>
        <taxon>fabids</taxon>
        <taxon>Rosales</taxon>
        <taxon>Rosaceae</taxon>
        <taxon>Amygdaloideae</taxon>
        <taxon>Maleae</taxon>
        <taxon>Malus</taxon>
    </lineage>
</organism>
<protein>
    <submittedName>
        <fullName evidence="2">Uncharacterized protein</fullName>
    </submittedName>
</protein>
<evidence type="ECO:0000313" key="2">
    <source>
        <dbReference type="EMBL" id="RXH85406.1"/>
    </source>
</evidence>
<dbReference type="InterPro" id="IPR045280">
    <property type="entry name" value="TIFY-like"/>
</dbReference>
<reference evidence="2 3" key="1">
    <citation type="submission" date="2018-10" db="EMBL/GenBank/DDBJ databases">
        <title>A high-quality apple genome assembly.</title>
        <authorList>
            <person name="Hu J."/>
        </authorList>
    </citation>
    <scope>NUCLEOTIDE SEQUENCE [LARGE SCALE GENOMIC DNA]</scope>
    <source>
        <strain evidence="3">cv. HFTH1</strain>
        <tissue evidence="2">Young leaf</tissue>
    </source>
</reference>
<dbReference type="PANTHER" id="PTHR46125:SF24">
    <property type="entry name" value="GATA TRANSCRIPTION FACTOR 18"/>
    <property type="match status" value="1"/>
</dbReference>
<dbReference type="Proteomes" id="UP000290289">
    <property type="component" value="Chromosome 10"/>
</dbReference>
<proteinExistence type="predicted"/>
<dbReference type="AlphaFoldDB" id="A0A498IPY3"/>
<gene>
    <name evidence="2" type="ORF">DVH24_002504</name>
</gene>
<sequence length="168" mass="18950">MGPVPFNQHGTNDLPVKPTQPQRAASLTRFREKRKERCFDKRICYTQVRVSVVIIDLKDDSINGEMQCKKVNLHHPRLVLMMNVVLRFGSFGKEVSHQVIEFESPASSGATHGSVQDGSIQETLFKAFVIFQNSPQNLSSSINLVHKLQSGKDLRIPRYTDNVMVLTA</sequence>
<evidence type="ECO:0000313" key="3">
    <source>
        <dbReference type="Proteomes" id="UP000290289"/>
    </source>
</evidence>
<dbReference type="Pfam" id="PF09425">
    <property type="entry name" value="Jas_motif"/>
    <property type="match status" value="1"/>
</dbReference>
<keyword evidence="3" id="KW-1185">Reference proteome</keyword>
<dbReference type="GO" id="GO:0006355">
    <property type="term" value="P:regulation of DNA-templated transcription"/>
    <property type="evidence" value="ECO:0007669"/>
    <property type="project" value="InterPro"/>
</dbReference>
<name>A0A498IPY3_MALDO</name>